<evidence type="ECO:0000256" key="1">
    <source>
        <dbReference type="SAM" id="Phobius"/>
    </source>
</evidence>
<dbReference type="Proteomes" id="UP000093432">
    <property type="component" value="Unassembled WGS sequence"/>
</dbReference>
<name>A0A1B8ZQ41_9FLAO</name>
<gene>
    <name evidence="2" type="ORF">BBI00_04905</name>
</gene>
<evidence type="ECO:0000313" key="3">
    <source>
        <dbReference type="Proteomes" id="UP000093432"/>
    </source>
</evidence>
<feature type="transmembrane region" description="Helical" evidence="1">
    <location>
        <begin position="232"/>
        <end position="254"/>
    </location>
</feature>
<comment type="caution">
    <text evidence="2">The sequence shown here is derived from an EMBL/GenBank/DDBJ whole genome shotgun (WGS) entry which is preliminary data.</text>
</comment>
<proteinExistence type="predicted"/>
<evidence type="ECO:0000313" key="2">
    <source>
        <dbReference type="EMBL" id="OCA73723.1"/>
    </source>
</evidence>
<reference evidence="3" key="1">
    <citation type="submission" date="2016-07" db="EMBL/GenBank/DDBJ databases">
        <authorList>
            <person name="Florea S."/>
            <person name="Webb J.S."/>
            <person name="Jaromczyk J."/>
            <person name="Schardl C.L."/>
        </authorList>
    </citation>
    <scope>NUCLEOTIDE SEQUENCE [LARGE SCALE GENOMIC DNA]</scope>
    <source>
        <strain evidence="3">CC-VM-7</strain>
    </source>
</reference>
<protein>
    <submittedName>
        <fullName evidence="2">Uncharacterized protein</fullName>
    </submittedName>
</protein>
<feature type="transmembrane region" description="Helical" evidence="1">
    <location>
        <begin position="7"/>
        <end position="37"/>
    </location>
</feature>
<keyword evidence="1" id="KW-1133">Transmembrane helix</keyword>
<keyword evidence="1" id="KW-0472">Membrane</keyword>
<dbReference type="RefSeq" id="WP_065397722.1">
    <property type="nucleotide sequence ID" value="NZ_MAYG01000001.1"/>
</dbReference>
<accession>A0A1B8ZQ41</accession>
<dbReference type="EMBL" id="MAYG01000001">
    <property type="protein sequence ID" value="OCA73723.1"/>
    <property type="molecule type" value="Genomic_DNA"/>
</dbReference>
<dbReference type="STRING" id="651561.BBI00_04905"/>
<organism evidence="2 3">
    <name type="scientific">Chryseobacterium arthrosphaerae</name>
    <dbReference type="NCBI Taxonomy" id="651561"/>
    <lineage>
        <taxon>Bacteria</taxon>
        <taxon>Pseudomonadati</taxon>
        <taxon>Bacteroidota</taxon>
        <taxon>Flavobacteriia</taxon>
        <taxon>Flavobacteriales</taxon>
        <taxon>Weeksellaceae</taxon>
        <taxon>Chryseobacterium group</taxon>
        <taxon>Chryseobacterium</taxon>
    </lineage>
</organism>
<dbReference type="AlphaFoldDB" id="A0A1B8ZQ41"/>
<sequence length="260" mass="31037">MMRKFKIWYFTNISANISIALISFFFSASLTMFAVFYNQYNIEHIENLYNKRSSELDSIAENTERDVYKLTKMVSFKQVQDSVFKRNSKQLDVLLKSVAFYNRKGKRMDSSKYYARELKSINTLLPFDIGKLQAYSGIDLQERGAEYEINLRYINSQYQLSKSLENYFRHKIKKNDKIEDQISDLIINASAQHQYYKDTLNSRPTILRTLKREKNDKQFDKRVAHFKFNQRFYLLLSYVCVIIAIILSYFAYICGHFRRN</sequence>
<keyword evidence="1" id="KW-0812">Transmembrane</keyword>